<reference evidence="1 2" key="1">
    <citation type="submission" date="2019-03" db="EMBL/GenBank/DDBJ databases">
        <title>Genomic Encyclopedia of Archaeal and Bacterial Type Strains, Phase II (KMG-II): from individual species to whole genera.</title>
        <authorList>
            <person name="Goeker M."/>
        </authorList>
    </citation>
    <scope>NUCLEOTIDE SEQUENCE [LARGE SCALE GENOMIC DNA]</scope>
    <source>
        <strain evidence="1 2">DSM 45499</strain>
    </source>
</reference>
<dbReference type="AlphaFoldDB" id="A0A4R7VVE9"/>
<keyword evidence="2" id="KW-1185">Reference proteome</keyword>
<gene>
    <name evidence="1" type="ORF">CLV71_10463</name>
</gene>
<sequence length="343" mass="36822">MNDDVFLGMELAVARVADELHRVTAAGPSPLRDTEYPDAADVLWRWVDAQEDAAVWAFVRAYTTVADRARVRESLTMDDFYTIMTFARRCVLAALRNEDPGAAEAAFDALSVIDVERVDWRDVVVVASLASYAARRVGLEPDEVLVGAVPRAQQAVGDIIARAVMDDVDIHADWGYRELRTAAGPVLLESDSGLESDDLLNLALRVADLIEDDGTYEVTDAGVAHELPAVWLGNAPDTVEARRKLRGCVKVHAEPVGVRFRDFLLVFVADAAEDAHAEAVAAAARHDGATPQLGIAVGSRCAVAVASSAVVGQPSIEDARSMARFEEPLRSLLAAVVNPPGDG</sequence>
<dbReference type="EMBL" id="SOCP01000004">
    <property type="protein sequence ID" value="TDV53595.1"/>
    <property type="molecule type" value="Genomic_DNA"/>
</dbReference>
<accession>A0A4R7VVE9</accession>
<dbReference type="RefSeq" id="WP_133902640.1">
    <property type="nucleotide sequence ID" value="NZ_SOCP01000004.1"/>
</dbReference>
<dbReference type="Proteomes" id="UP000294927">
    <property type="component" value="Unassembled WGS sequence"/>
</dbReference>
<name>A0A4R7VVE9_9PSEU</name>
<organism evidence="1 2">
    <name type="scientific">Actinophytocola oryzae</name>
    <dbReference type="NCBI Taxonomy" id="502181"/>
    <lineage>
        <taxon>Bacteria</taxon>
        <taxon>Bacillati</taxon>
        <taxon>Actinomycetota</taxon>
        <taxon>Actinomycetes</taxon>
        <taxon>Pseudonocardiales</taxon>
        <taxon>Pseudonocardiaceae</taxon>
    </lineage>
</organism>
<protein>
    <submittedName>
        <fullName evidence="1">Uncharacterized protein</fullName>
    </submittedName>
</protein>
<comment type="caution">
    <text evidence="1">The sequence shown here is derived from an EMBL/GenBank/DDBJ whole genome shotgun (WGS) entry which is preliminary data.</text>
</comment>
<evidence type="ECO:0000313" key="1">
    <source>
        <dbReference type="EMBL" id="TDV53595.1"/>
    </source>
</evidence>
<evidence type="ECO:0000313" key="2">
    <source>
        <dbReference type="Proteomes" id="UP000294927"/>
    </source>
</evidence>
<proteinExistence type="predicted"/>